<dbReference type="Pfam" id="PF13393">
    <property type="entry name" value="tRNA-synt_His"/>
    <property type="match status" value="2"/>
</dbReference>
<sequence>MDMVETTRLRVLLSEAGYRFVEPPIVSEANVFLDVAGEDLRRRLYLTTSADGREQCLRPEFTIPVCLQHIASGDAHRTADYAYLGPVFRQRPGGANGEFLQAGVESLGRTDRITADADVLALALDAVRIYGLDEPIVRIGDSALFSAVIEQLGIAAVWKRRLSRAFGDRARLDATIARLSTGRSAETPAHAGFLAAIDGTDHEAAHRIVEDLLSIAGIRAVGGRSAGEIADRFLEQSALAAGGGLDERAQAVLGRFLGIVGKPSLVLDDLKSLARDEKLGIDASVEGFEKRAEGLARRGIDLERLDFAADFGRRLDYYSGFVFEIYDQALPAGQQVVGGGRYDRLMPLLGAKSTVPAVGFALWLDRVKGETA</sequence>
<protein>
    <submittedName>
        <fullName evidence="3">ATP phosphoribosyltransferase regulatory subunit</fullName>
    </submittedName>
</protein>
<keyword evidence="1" id="KW-0368">Histidine biosynthesis</keyword>
<accession>A0ABV2R3U9</accession>
<name>A0ABV2R3U9_9HYPH</name>
<dbReference type="PANTHER" id="PTHR43707:SF1">
    <property type="entry name" value="HISTIDINE--TRNA LIGASE, MITOCHONDRIAL-RELATED"/>
    <property type="match status" value="1"/>
</dbReference>
<reference evidence="3 4" key="1">
    <citation type="submission" date="2024-06" db="EMBL/GenBank/DDBJ databases">
        <title>Sorghum-associated microbial communities from plants grown in Nebraska, USA.</title>
        <authorList>
            <person name="Schachtman D."/>
        </authorList>
    </citation>
    <scope>NUCLEOTIDE SEQUENCE [LARGE SCALE GENOMIC DNA]</scope>
    <source>
        <strain evidence="3 4">3207</strain>
    </source>
</reference>
<keyword evidence="3" id="KW-0808">Transferase</keyword>
<organism evidence="3 4">
    <name type="scientific">Kaistia defluvii</name>
    <dbReference type="NCBI Taxonomy" id="410841"/>
    <lineage>
        <taxon>Bacteria</taxon>
        <taxon>Pseudomonadati</taxon>
        <taxon>Pseudomonadota</taxon>
        <taxon>Alphaproteobacteria</taxon>
        <taxon>Hyphomicrobiales</taxon>
        <taxon>Kaistiaceae</taxon>
        <taxon>Kaistia</taxon>
    </lineage>
</organism>
<proteinExistence type="predicted"/>
<dbReference type="SUPFAM" id="SSF55681">
    <property type="entry name" value="Class II aaRS and biotin synthetases"/>
    <property type="match status" value="1"/>
</dbReference>
<keyword evidence="1" id="KW-0028">Amino-acid biosynthesis</keyword>
<evidence type="ECO:0000256" key="1">
    <source>
        <dbReference type="ARBA" id="ARBA00023102"/>
    </source>
</evidence>
<evidence type="ECO:0000313" key="4">
    <source>
        <dbReference type="Proteomes" id="UP001549321"/>
    </source>
</evidence>
<feature type="domain" description="Class II Histidinyl-tRNA synthetase (HisRS)-like catalytic core" evidence="2">
    <location>
        <begin position="237"/>
        <end position="367"/>
    </location>
</feature>
<keyword evidence="4" id="KW-1185">Reference proteome</keyword>
<dbReference type="NCBIfam" id="NF008953">
    <property type="entry name" value="PRK12295.1-6"/>
    <property type="match status" value="1"/>
</dbReference>
<dbReference type="Proteomes" id="UP001549321">
    <property type="component" value="Unassembled WGS sequence"/>
</dbReference>
<evidence type="ECO:0000259" key="2">
    <source>
        <dbReference type="Pfam" id="PF13393"/>
    </source>
</evidence>
<dbReference type="InterPro" id="IPR004516">
    <property type="entry name" value="HisRS/HisZ"/>
</dbReference>
<feature type="domain" description="Class II Histidinyl-tRNA synthetase (HisRS)-like catalytic core" evidence="2">
    <location>
        <begin position="7"/>
        <end position="177"/>
    </location>
</feature>
<evidence type="ECO:0000313" key="3">
    <source>
        <dbReference type="EMBL" id="MET4635413.1"/>
    </source>
</evidence>
<dbReference type="EMBL" id="JBEPSM010000002">
    <property type="protein sequence ID" value="MET4635413.1"/>
    <property type="molecule type" value="Genomic_DNA"/>
</dbReference>
<dbReference type="Gene3D" id="3.30.930.10">
    <property type="entry name" value="Bira Bifunctional Protein, Domain 2"/>
    <property type="match status" value="2"/>
</dbReference>
<gene>
    <name evidence="3" type="ORF">ABIE08_003359</name>
</gene>
<dbReference type="PANTHER" id="PTHR43707">
    <property type="entry name" value="HISTIDYL-TRNA SYNTHETASE"/>
    <property type="match status" value="1"/>
</dbReference>
<dbReference type="InterPro" id="IPR045864">
    <property type="entry name" value="aa-tRNA-synth_II/BPL/LPL"/>
</dbReference>
<comment type="caution">
    <text evidence="3">The sequence shown here is derived from an EMBL/GenBank/DDBJ whole genome shotgun (WGS) entry which is preliminary data.</text>
</comment>
<dbReference type="InterPro" id="IPR041715">
    <property type="entry name" value="HisRS-like_core"/>
</dbReference>
<keyword evidence="3" id="KW-0328">Glycosyltransferase</keyword>
<dbReference type="GO" id="GO:0016757">
    <property type="term" value="F:glycosyltransferase activity"/>
    <property type="evidence" value="ECO:0007669"/>
    <property type="project" value="UniProtKB-KW"/>
</dbReference>
<dbReference type="PIRSF" id="PIRSF001549">
    <property type="entry name" value="His-tRNA_synth"/>
    <property type="match status" value="1"/>
</dbReference>